<feature type="transmembrane region" description="Helical" evidence="6">
    <location>
        <begin position="116"/>
        <end position="137"/>
    </location>
</feature>
<dbReference type="CDD" id="cd16380">
    <property type="entry name" value="YitT_C"/>
    <property type="match status" value="1"/>
</dbReference>
<keyword evidence="5 6" id="KW-0472">Membrane</keyword>
<feature type="transmembrane region" description="Helical" evidence="6">
    <location>
        <begin position="157"/>
        <end position="177"/>
    </location>
</feature>
<evidence type="ECO:0000256" key="6">
    <source>
        <dbReference type="SAM" id="Phobius"/>
    </source>
</evidence>
<keyword evidence="3 6" id="KW-0812">Transmembrane</keyword>
<comment type="caution">
    <text evidence="8">The sequence shown here is derived from an EMBL/GenBank/DDBJ whole genome shotgun (WGS) entry which is preliminary data.</text>
</comment>
<dbReference type="InterPro" id="IPR003740">
    <property type="entry name" value="YitT"/>
</dbReference>
<feature type="transmembrane region" description="Helical" evidence="6">
    <location>
        <begin position="184"/>
        <end position="201"/>
    </location>
</feature>
<evidence type="ECO:0000313" key="8">
    <source>
        <dbReference type="EMBL" id="GJG26404.1"/>
    </source>
</evidence>
<dbReference type="Proteomes" id="UP000887043">
    <property type="component" value="Unassembled WGS sequence"/>
</dbReference>
<dbReference type="Pfam" id="PF02588">
    <property type="entry name" value="YitT_membrane"/>
    <property type="match status" value="1"/>
</dbReference>
<feature type="domain" description="DUF2179" evidence="7">
    <location>
        <begin position="230"/>
        <end position="284"/>
    </location>
</feature>
<dbReference type="InterPro" id="IPR051461">
    <property type="entry name" value="UPF0750_membrane"/>
</dbReference>
<evidence type="ECO:0000313" key="10">
    <source>
        <dbReference type="Proteomes" id="UP000216189"/>
    </source>
</evidence>
<proteinExistence type="predicted"/>
<dbReference type="AlphaFoldDB" id="A0AA37HVL3"/>
<dbReference type="Pfam" id="PF10035">
    <property type="entry name" value="DUF2179"/>
    <property type="match status" value="1"/>
</dbReference>
<protein>
    <submittedName>
        <fullName evidence="8">Transporter</fullName>
    </submittedName>
    <submittedName>
        <fullName evidence="9">YitT family protein</fullName>
    </submittedName>
</protein>
<dbReference type="InterPro" id="IPR015867">
    <property type="entry name" value="N-reg_PII/ATP_PRibTrfase_C"/>
</dbReference>
<evidence type="ECO:0000256" key="5">
    <source>
        <dbReference type="ARBA" id="ARBA00023136"/>
    </source>
</evidence>
<dbReference type="EMBL" id="NPJF01000007">
    <property type="protein sequence ID" value="OYP57266.1"/>
    <property type="molecule type" value="Genomic_DNA"/>
</dbReference>
<evidence type="ECO:0000259" key="7">
    <source>
        <dbReference type="Pfam" id="PF10035"/>
    </source>
</evidence>
<dbReference type="EMBL" id="BPTR01000001">
    <property type="protein sequence ID" value="GJG26404.1"/>
    <property type="molecule type" value="Genomic_DNA"/>
</dbReference>
<dbReference type="InterPro" id="IPR019264">
    <property type="entry name" value="DUF2179"/>
</dbReference>
<dbReference type="Proteomes" id="UP000216189">
    <property type="component" value="Unassembled WGS sequence"/>
</dbReference>
<dbReference type="RefSeq" id="WP_006283034.1">
    <property type="nucleotide sequence ID" value="NZ_BPTR01000001.1"/>
</dbReference>
<feature type="transmembrane region" description="Helical" evidence="6">
    <location>
        <begin position="86"/>
        <end position="104"/>
    </location>
</feature>
<dbReference type="GO" id="GO:0005886">
    <property type="term" value="C:plasma membrane"/>
    <property type="evidence" value="ECO:0007669"/>
    <property type="project" value="UniProtKB-SubCell"/>
</dbReference>
<dbReference type="PANTHER" id="PTHR33545:SF5">
    <property type="entry name" value="UPF0750 MEMBRANE PROTEIN YITT"/>
    <property type="match status" value="1"/>
</dbReference>
<keyword evidence="10" id="KW-1185">Reference proteome</keyword>
<evidence type="ECO:0000256" key="1">
    <source>
        <dbReference type="ARBA" id="ARBA00004651"/>
    </source>
</evidence>
<comment type="subcellular location">
    <subcellularLocation>
        <location evidence="1">Cell membrane</location>
        <topology evidence="1">Multi-pass membrane protein</topology>
    </subcellularLocation>
</comment>
<organism evidence="8 11">
    <name type="scientific">Segatella bryantii</name>
    <name type="common">Prevotella bryantii</name>
    <dbReference type="NCBI Taxonomy" id="77095"/>
    <lineage>
        <taxon>Bacteria</taxon>
        <taxon>Pseudomonadati</taxon>
        <taxon>Bacteroidota</taxon>
        <taxon>Bacteroidia</taxon>
        <taxon>Bacteroidales</taxon>
        <taxon>Prevotellaceae</taxon>
        <taxon>Segatella</taxon>
    </lineage>
</organism>
<gene>
    <name evidence="9" type="ORF">CIK91_00620</name>
    <name evidence="8" type="ORF">PRRU23_01040</name>
</gene>
<keyword evidence="4 6" id="KW-1133">Transmembrane helix</keyword>
<dbReference type="PIRSF" id="PIRSF006483">
    <property type="entry name" value="Membrane_protein_YitT"/>
    <property type="match status" value="1"/>
</dbReference>
<reference evidence="8" key="2">
    <citation type="submission" date="2021-08" db="EMBL/GenBank/DDBJ databases">
        <title>Prevotella lacticifex sp. nov., isolated from rumen of cow.</title>
        <authorList>
            <person name="Shinkai T."/>
            <person name="Ikeyama N."/>
            <person name="Kumagai M."/>
            <person name="Ohmori H."/>
            <person name="Sakamoto M."/>
            <person name="Ohkuma M."/>
            <person name="Mitsumori M."/>
        </authorList>
    </citation>
    <scope>NUCLEOTIDE SEQUENCE</scope>
    <source>
        <strain evidence="8">DSM 11371</strain>
    </source>
</reference>
<evidence type="ECO:0000313" key="11">
    <source>
        <dbReference type="Proteomes" id="UP000887043"/>
    </source>
</evidence>
<dbReference type="Gene3D" id="3.30.70.120">
    <property type="match status" value="1"/>
</dbReference>
<reference evidence="9 10" key="1">
    <citation type="submission" date="2017-08" db="EMBL/GenBank/DDBJ databases">
        <title>Comparative genomics of non-oral Prevotella species.</title>
        <authorList>
            <person name="Accetto T."/>
            <person name="Nograsek B."/>
            <person name="Avgustin G."/>
        </authorList>
    </citation>
    <scope>NUCLEOTIDE SEQUENCE [LARGE SCALE GENOMIC DNA]</scope>
    <source>
        <strain evidence="9 10">TC1-1</strain>
    </source>
</reference>
<evidence type="ECO:0000256" key="3">
    <source>
        <dbReference type="ARBA" id="ARBA00022692"/>
    </source>
</evidence>
<evidence type="ECO:0000313" key="9">
    <source>
        <dbReference type="EMBL" id="OYP57266.1"/>
    </source>
</evidence>
<keyword evidence="2" id="KW-1003">Cell membrane</keyword>
<name>A0AA37HVL3_SEGBR</name>
<evidence type="ECO:0000256" key="4">
    <source>
        <dbReference type="ARBA" id="ARBA00022989"/>
    </source>
</evidence>
<feature type="transmembrane region" description="Helical" evidence="6">
    <location>
        <begin position="12"/>
        <end position="33"/>
    </location>
</feature>
<dbReference type="GeneID" id="72480564"/>
<sequence>MEARRKESIYRAIRDYLIITIAMLIGVVGLNLFLLPNHIPMGGIMGVASIIYWGTGIPVQNTYFILNAILIVMALKVLGWRFCAKTIYGVVIFTVGSSIFQSLMDPQLHLLADQKFMACLVGGVFMGISVGLGLSAGGSTGGSDVIAAMVHKYRDVSLGHIILFCDLTIITSSYVVLRDWEKVLYGYVLLFIISYCVDHIVNSLRQSVQFFIISDKYQEIGEAINKIADRGCSTLNGNGFWSKKDIKVIFCIAKRSESRFIFDLIDEIDPNAFVAQSAVIGVYGQGFDRVKGRKKISLDEINEKLNKNPQTSK</sequence>
<dbReference type="PANTHER" id="PTHR33545">
    <property type="entry name" value="UPF0750 MEMBRANE PROTEIN YITT-RELATED"/>
    <property type="match status" value="1"/>
</dbReference>
<accession>A0AA37HVL3</accession>
<evidence type="ECO:0000256" key="2">
    <source>
        <dbReference type="ARBA" id="ARBA00022475"/>
    </source>
</evidence>